<accession>A0A9W4SND6</accession>
<sequence>MNFNSQALYSSLALFKKTLLTEQKIANQTLFKQLVKSETTKLLQNLPQGVDKSQLLSYLQDIFGSQNFQNGKYKGGQEIIIQTFHEFFGVLGEKNIVEEETNKAIEDKFGETINLVEKSFENKGQLLRKLRDIMGEKEFFPEEPGDGVPSGREGMRRDPEAIAMQNADKQARIDAIAK</sequence>
<dbReference type="EMBL" id="CAMKVN010001518">
    <property type="protein sequence ID" value="CAI2176534.1"/>
    <property type="molecule type" value="Genomic_DNA"/>
</dbReference>
<dbReference type="Proteomes" id="UP001153678">
    <property type="component" value="Unassembled WGS sequence"/>
</dbReference>
<feature type="region of interest" description="Disordered" evidence="1">
    <location>
        <begin position="138"/>
        <end position="178"/>
    </location>
</feature>
<evidence type="ECO:0000313" key="2">
    <source>
        <dbReference type="EMBL" id="CAI2176534.1"/>
    </source>
</evidence>
<evidence type="ECO:0000256" key="1">
    <source>
        <dbReference type="SAM" id="MobiDB-lite"/>
    </source>
</evidence>
<dbReference type="OrthoDB" id="2444608at2759"/>
<dbReference type="AlphaFoldDB" id="A0A9W4SND6"/>
<reference evidence="2" key="1">
    <citation type="submission" date="2022-08" db="EMBL/GenBank/DDBJ databases">
        <authorList>
            <person name="Kallberg Y."/>
            <person name="Tangrot J."/>
            <person name="Rosling A."/>
        </authorList>
    </citation>
    <scope>NUCLEOTIDE SEQUENCE</scope>
    <source>
        <strain evidence="2">Wild A</strain>
    </source>
</reference>
<gene>
    <name evidence="2" type="ORF">FWILDA_LOCUS7630</name>
</gene>
<organism evidence="2 3">
    <name type="scientific">Funneliformis geosporum</name>
    <dbReference type="NCBI Taxonomy" id="1117311"/>
    <lineage>
        <taxon>Eukaryota</taxon>
        <taxon>Fungi</taxon>
        <taxon>Fungi incertae sedis</taxon>
        <taxon>Mucoromycota</taxon>
        <taxon>Glomeromycotina</taxon>
        <taxon>Glomeromycetes</taxon>
        <taxon>Glomerales</taxon>
        <taxon>Glomeraceae</taxon>
        <taxon>Funneliformis</taxon>
    </lineage>
</organism>
<proteinExistence type="predicted"/>
<keyword evidence="3" id="KW-1185">Reference proteome</keyword>
<feature type="compositionally biased region" description="Basic and acidic residues" evidence="1">
    <location>
        <begin position="169"/>
        <end position="178"/>
    </location>
</feature>
<evidence type="ECO:0000313" key="3">
    <source>
        <dbReference type="Proteomes" id="UP001153678"/>
    </source>
</evidence>
<comment type="caution">
    <text evidence="2">The sequence shown here is derived from an EMBL/GenBank/DDBJ whole genome shotgun (WGS) entry which is preliminary data.</text>
</comment>
<protein>
    <submittedName>
        <fullName evidence="2">4215_t:CDS:1</fullName>
    </submittedName>
</protein>
<name>A0A9W4SND6_9GLOM</name>